<dbReference type="GO" id="GO:0016787">
    <property type="term" value="F:hydrolase activity"/>
    <property type="evidence" value="ECO:0007669"/>
    <property type="project" value="UniProtKB-KW"/>
</dbReference>
<name>A0A853ESJ3_9MICO</name>
<dbReference type="InterPro" id="IPR000086">
    <property type="entry name" value="NUDIX_hydrolase_dom"/>
</dbReference>
<organism evidence="3 4">
    <name type="scientific">Sanguibacter inulinus</name>
    <dbReference type="NCBI Taxonomy" id="60922"/>
    <lineage>
        <taxon>Bacteria</taxon>
        <taxon>Bacillati</taxon>
        <taxon>Actinomycetota</taxon>
        <taxon>Actinomycetes</taxon>
        <taxon>Micrococcales</taxon>
        <taxon>Sanguibacteraceae</taxon>
        <taxon>Sanguibacter</taxon>
    </lineage>
</organism>
<dbReference type="InterPro" id="IPR015797">
    <property type="entry name" value="NUDIX_hydrolase-like_dom_sf"/>
</dbReference>
<dbReference type="GO" id="GO:0019693">
    <property type="term" value="P:ribose phosphate metabolic process"/>
    <property type="evidence" value="ECO:0007669"/>
    <property type="project" value="TreeGrafter"/>
</dbReference>
<gene>
    <name evidence="3" type="ORF">HZZ10_07910</name>
</gene>
<evidence type="ECO:0000313" key="3">
    <source>
        <dbReference type="EMBL" id="NYS93450.1"/>
    </source>
</evidence>
<dbReference type="PANTHER" id="PTHR11839">
    <property type="entry name" value="UDP/ADP-SUGAR PYROPHOSPHATASE"/>
    <property type="match status" value="1"/>
</dbReference>
<comment type="caution">
    <text evidence="3">The sequence shown here is derived from an EMBL/GenBank/DDBJ whole genome shotgun (WGS) entry which is preliminary data.</text>
</comment>
<reference evidence="3 4" key="1">
    <citation type="submission" date="2020-07" db="EMBL/GenBank/DDBJ databases">
        <title>MOT database genomes.</title>
        <authorList>
            <person name="Joseph S."/>
            <person name="Aduse-Opoku J."/>
            <person name="Hashim A."/>
            <person name="Wade W."/>
            <person name="Curtis M."/>
        </authorList>
    </citation>
    <scope>NUCLEOTIDE SEQUENCE [LARGE SCALE GENOMIC DNA]</scope>
    <source>
        <strain evidence="3 4">DSM 100099</strain>
    </source>
</reference>
<evidence type="ECO:0000259" key="2">
    <source>
        <dbReference type="PROSITE" id="PS51462"/>
    </source>
</evidence>
<dbReference type="Pfam" id="PF00293">
    <property type="entry name" value="NUDIX"/>
    <property type="match status" value="1"/>
</dbReference>
<keyword evidence="4" id="KW-1185">Reference proteome</keyword>
<protein>
    <submittedName>
        <fullName evidence="3">NUDIX hydrolase</fullName>
    </submittedName>
</protein>
<accession>A0A853ESJ3</accession>
<dbReference type="PANTHER" id="PTHR11839:SF31">
    <property type="entry name" value="ADP-RIBOSE PYROPHOSPHATASE"/>
    <property type="match status" value="1"/>
</dbReference>
<proteinExistence type="predicted"/>
<dbReference type="SUPFAM" id="SSF55811">
    <property type="entry name" value="Nudix"/>
    <property type="match status" value="1"/>
</dbReference>
<dbReference type="EMBL" id="JACBYE010000014">
    <property type="protein sequence ID" value="NYS93450.1"/>
    <property type="molecule type" value="Genomic_DNA"/>
</dbReference>
<dbReference type="GO" id="GO:0005829">
    <property type="term" value="C:cytosol"/>
    <property type="evidence" value="ECO:0007669"/>
    <property type="project" value="TreeGrafter"/>
</dbReference>
<dbReference type="AlphaFoldDB" id="A0A853ESJ3"/>
<feature type="domain" description="Nudix hydrolase" evidence="2">
    <location>
        <begin position="55"/>
        <end position="194"/>
    </location>
</feature>
<dbReference type="Gene3D" id="3.90.79.10">
    <property type="entry name" value="Nucleoside Triphosphate Pyrophosphohydrolase"/>
    <property type="match status" value="1"/>
</dbReference>
<sequence length="218" mass="24060">MSDGTQVSGSQEAVVDVLAPRQVLGHEVLVEGRIFDLVRDEVDLDHTVVHREYVDHPGAVAVIVLDEDDRVLLLKQYRHPVRRELWEPPAGLLDVAGEPAQVGAARELAEEADLVASTWHTLVDYYTTPGGNNEALRVFLARDLSPVPDDQRHVREDEERDIELRWVSLDDAAAAVLRGDVHNPSAVVGVLAAITSRAGGWTSLRPADAPWPERRQQA</sequence>
<dbReference type="GO" id="GO:0006753">
    <property type="term" value="P:nucleoside phosphate metabolic process"/>
    <property type="evidence" value="ECO:0007669"/>
    <property type="project" value="TreeGrafter"/>
</dbReference>
<evidence type="ECO:0000256" key="1">
    <source>
        <dbReference type="ARBA" id="ARBA00022801"/>
    </source>
</evidence>
<dbReference type="Proteomes" id="UP000561011">
    <property type="component" value="Unassembled WGS sequence"/>
</dbReference>
<dbReference type="PROSITE" id="PS51462">
    <property type="entry name" value="NUDIX"/>
    <property type="match status" value="1"/>
</dbReference>
<dbReference type="CDD" id="cd24158">
    <property type="entry name" value="NUDIX_ADPRase_Rv1700"/>
    <property type="match status" value="1"/>
</dbReference>
<keyword evidence="1 3" id="KW-0378">Hydrolase</keyword>
<evidence type="ECO:0000313" key="4">
    <source>
        <dbReference type="Proteomes" id="UP000561011"/>
    </source>
</evidence>
<dbReference type="RefSeq" id="WP_179913100.1">
    <property type="nucleotide sequence ID" value="NZ_JACBYE010000014.1"/>
</dbReference>